<dbReference type="AlphaFoldDB" id="A0A367ZNA9"/>
<reference evidence="2 3" key="1">
    <citation type="submission" date="2018-05" db="EMBL/GenBank/DDBJ databases">
        <title>A metagenomic window into the 2 km-deep terrestrial subsurface aquifer revealed taxonomically and functionally diverse microbial community comprising novel uncultured bacterial lineages.</title>
        <authorList>
            <person name="Kadnikov V.V."/>
            <person name="Mardanov A.V."/>
            <person name="Beletsky A.V."/>
            <person name="Banks D."/>
            <person name="Pimenov N.V."/>
            <person name="Frank Y.A."/>
            <person name="Karnachuk O.V."/>
            <person name="Ravin N.V."/>
        </authorList>
    </citation>
    <scope>NUCLEOTIDE SEQUENCE [LARGE SCALE GENOMIC DNA]</scope>
    <source>
        <strain evidence="2">BY5</strain>
    </source>
</reference>
<proteinExistence type="predicted"/>
<keyword evidence="1" id="KW-0472">Membrane</keyword>
<keyword evidence="1" id="KW-1133">Transmembrane helix</keyword>
<evidence type="ECO:0000256" key="1">
    <source>
        <dbReference type="SAM" id="Phobius"/>
    </source>
</evidence>
<comment type="caution">
    <text evidence="2">The sequence shown here is derived from an EMBL/GenBank/DDBJ whole genome shotgun (WGS) entry which is preliminary data.</text>
</comment>
<name>A0A367ZNA9_9BACT</name>
<dbReference type="Proteomes" id="UP000252355">
    <property type="component" value="Unassembled WGS sequence"/>
</dbReference>
<keyword evidence="1" id="KW-0812">Transmembrane</keyword>
<feature type="transmembrane region" description="Helical" evidence="1">
    <location>
        <begin position="264"/>
        <end position="287"/>
    </location>
</feature>
<evidence type="ECO:0000313" key="2">
    <source>
        <dbReference type="EMBL" id="RCK78821.1"/>
    </source>
</evidence>
<protein>
    <submittedName>
        <fullName evidence="2">Uncharacterized protein</fullName>
    </submittedName>
</protein>
<organism evidence="2 3">
    <name type="scientific">Candidatus Ozemobacter sibiricus</name>
    <dbReference type="NCBI Taxonomy" id="2268124"/>
    <lineage>
        <taxon>Bacteria</taxon>
        <taxon>Candidatus Ozemobacteria</taxon>
        <taxon>Candidatus Ozemobacterales</taxon>
        <taxon>Candidatus Ozemobacteraceae</taxon>
        <taxon>Candidatus Ozemobacter</taxon>
    </lineage>
</organism>
<feature type="transmembrane region" description="Helical" evidence="1">
    <location>
        <begin position="293"/>
        <end position="311"/>
    </location>
</feature>
<accession>A0A367ZNA9</accession>
<dbReference type="EMBL" id="QOQW01000018">
    <property type="protein sequence ID" value="RCK78821.1"/>
    <property type="molecule type" value="Genomic_DNA"/>
</dbReference>
<feature type="transmembrane region" description="Helical" evidence="1">
    <location>
        <begin position="45"/>
        <end position="62"/>
    </location>
</feature>
<sequence length="510" mass="56359">MAKPLAVGKSLRDRSFVSRVIVTVACLVVAILLDWGGDPSFPGWPFWWVTVISFGLTLRQGLALQRQWRTLAVLSDGFIIEDARGRRSYRDDQVVSLALCTNTNYAQGLPDSLTQQLRLWLDEGGKYAQIDLEITHPVSEANPFADLERRLADRLTAKARAVLAAGHEVVGEGWRLGPAGLTVQAPSGTWQLALEEVADLGVFDQEVRLWRKGEEEPCLRIPARSMNALLLERLVREERGDALGQEEGSPGTLGRVRFERTTPIGWTIFWGSATVLTWLAAGIWLAAGEPEPAAVAAGLSLVPLLLTIWLYRWRFRCHQFGVSLRGLVSEARLMYRDMASFTYQTTRMFYNGVYTGTMVQMIFEPVPGPGRQRISFNSTLQGLDEELDNLRQYIAKVIAQRLAAELNAGRSVEWTPHLRFLPEMSLEYRAAGLLWGSHAPVVIPLGQIAHLGFDGGSFKLWVKGKDDPVVQEEVGSANFWPGFYLLSALLDVAASAAADQNDGSAPAPSS</sequence>
<gene>
    <name evidence="2" type="ORF">OZSIB_0971</name>
</gene>
<evidence type="ECO:0000313" key="3">
    <source>
        <dbReference type="Proteomes" id="UP000252355"/>
    </source>
</evidence>
<feature type="transmembrane region" description="Helical" evidence="1">
    <location>
        <begin position="16"/>
        <end position="33"/>
    </location>
</feature>